<dbReference type="PANTHER" id="PTHR23325">
    <property type="entry name" value="SERUM RESPONSE FACTOR-BINDING"/>
    <property type="match status" value="1"/>
</dbReference>
<protein>
    <submittedName>
        <fullName evidence="3">Uncharacterized protein</fullName>
    </submittedName>
</protein>
<dbReference type="Proteomes" id="UP000015103">
    <property type="component" value="Unassembled WGS sequence"/>
</dbReference>
<dbReference type="STRING" id="13249.T1I487"/>
<evidence type="ECO:0000256" key="1">
    <source>
        <dbReference type="SAM" id="Coils"/>
    </source>
</evidence>
<dbReference type="eggNOG" id="ENOG502T58J">
    <property type="taxonomic scope" value="Eukaryota"/>
</dbReference>
<keyword evidence="1" id="KW-0175">Coiled coil</keyword>
<dbReference type="GO" id="GO:0005634">
    <property type="term" value="C:nucleus"/>
    <property type="evidence" value="ECO:0007669"/>
    <property type="project" value="TreeGrafter"/>
</dbReference>
<reference evidence="3" key="1">
    <citation type="submission" date="2015-05" db="UniProtKB">
        <authorList>
            <consortium name="EnsemblMetazoa"/>
        </authorList>
    </citation>
    <scope>IDENTIFICATION</scope>
</reference>
<sequence length="556" mass="64168">MEALSRNKLRMEFQSMRQSIARGRVHLCRKLIADIRTLSKKKVNDQLKNEKNHRKIQRLTDEVHELKQLKLNSIAEFVISHTAESAESLRKNPEVSSRQRALAKLALQKLIKPMVESFHEKYQNWQDSLPKLLVKNTDQTGVAASTNIENKINEEIRISTNEANDAEQNISMGKYVSDNDSNESSYFSSDSVNQFDISDIRPKKFIGVEGSASFDEINLKKPNDTNPLKKNTKIKKKEVTISKKSSVKCSTLSFKKTKSKILKKSSSAQSKGINWNIQNIAECASTSERVDHEPLDQNNDILGKKEEREENDQQKEIKNNLVQFRMNSSYSKGVNEEFTEEKFQLKSVDIEDISGKKRKKIKMSVSPVRNLDKFRAYQNQKSKDFPLNSEEDEGDNIVCNESEASQNDNPANLKTVNSEEKFEVFVSKKVEQDVPTFCKIENKSESFQIQQHEDPFFLTKDNEKYMTFGKIVAESNESLPKPKELKTSIKSWTSEKSFKNLRNGDKFQRNDDLLRRRNKRNLPLVENKIQLHPSWEARKKITTILPFEGKKISFDD</sequence>
<feature type="region of interest" description="Disordered" evidence="2">
    <location>
        <begin position="286"/>
        <end position="314"/>
    </location>
</feature>
<dbReference type="EMBL" id="ACPB03020437">
    <property type="status" value="NOT_ANNOTATED_CDS"/>
    <property type="molecule type" value="Genomic_DNA"/>
</dbReference>
<dbReference type="VEuPathDB" id="VectorBase:RPRC011106"/>
<dbReference type="AlphaFoldDB" id="T1I487"/>
<evidence type="ECO:0000256" key="2">
    <source>
        <dbReference type="SAM" id="MobiDB-lite"/>
    </source>
</evidence>
<dbReference type="EnsemblMetazoa" id="RPRC011106-RA">
    <property type="protein sequence ID" value="RPRC011106-PA"/>
    <property type="gene ID" value="RPRC011106"/>
</dbReference>
<evidence type="ECO:0000313" key="4">
    <source>
        <dbReference type="Proteomes" id="UP000015103"/>
    </source>
</evidence>
<proteinExistence type="predicted"/>
<feature type="compositionally biased region" description="Basic and acidic residues" evidence="2">
    <location>
        <begin position="302"/>
        <end position="314"/>
    </location>
</feature>
<organism evidence="3 4">
    <name type="scientific">Rhodnius prolixus</name>
    <name type="common">Triatomid bug</name>
    <dbReference type="NCBI Taxonomy" id="13249"/>
    <lineage>
        <taxon>Eukaryota</taxon>
        <taxon>Metazoa</taxon>
        <taxon>Ecdysozoa</taxon>
        <taxon>Arthropoda</taxon>
        <taxon>Hexapoda</taxon>
        <taxon>Insecta</taxon>
        <taxon>Pterygota</taxon>
        <taxon>Neoptera</taxon>
        <taxon>Paraneoptera</taxon>
        <taxon>Hemiptera</taxon>
        <taxon>Heteroptera</taxon>
        <taxon>Panheteroptera</taxon>
        <taxon>Cimicomorpha</taxon>
        <taxon>Reduviidae</taxon>
        <taxon>Triatominae</taxon>
        <taxon>Rhodnius</taxon>
    </lineage>
</organism>
<dbReference type="InParanoid" id="T1I487"/>
<accession>T1I487</accession>
<feature type="coiled-coil region" evidence="1">
    <location>
        <begin position="49"/>
        <end position="76"/>
    </location>
</feature>
<dbReference type="GO" id="GO:0030686">
    <property type="term" value="C:90S preribosome"/>
    <property type="evidence" value="ECO:0007669"/>
    <property type="project" value="TreeGrafter"/>
</dbReference>
<dbReference type="GO" id="GO:0030490">
    <property type="term" value="P:maturation of SSU-rRNA"/>
    <property type="evidence" value="ECO:0007669"/>
    <property type="project" value="TreeGrafter"/>
</dbReference>
<evidence type="ECO:0000313" key="3">
    <source>
        <dbReference type="EnsemblMetazoa" id="RPRC011106-PA"/>
    </source>
</evidence>
<dbReference type="RefSeq" id="XP_073978149.1">
    <property type="nucleotide sequence ID" value="XM_074122048.1"/>
</dbReference>
<dbReference type="GeneID" id="141451034"/>
<keyword evidence="4" id="KW-1185">Reference proteome</keyword>
<dbReference type="InterPro" id="IPR037393">
    <property type="entry name" value="Bud22/SRFB1"/>
</dbReference>
<dbReference type="PANTHER" id="PTHR23325:SF1">
    <property type="entry name" value="SERUM RESPONSE FACTOR-BINDING PROTEIN 1"/>
    <property type="match status" value="1"/>
</dbReference>
<name>T1I487_RHOPR</name>
<dbReference type="HOGENOM" id="CLU_490322_0_0_1"/>